<keyword evidence="2" id="KW-1185">Reference proteome</keyword>
<comment type="caution">
    <text evidence="1">The sequence shown here is derived from an EMBL/GenBank/DDBJ whole genome shotgun (WGS) entry which is preliminary data.</text>
</comment>
<dbReference type="EMBL" id="CM042883">
    <property type="protein sequence ID" value="KAI4374103.1"/>
    <property type="molecule type" value="Genomic_DNA"/>
</dbReference>
<dbReference type="Proteomes" id="UP001057402">
    <property type="component" value="Chromosome 4"/>
</dbReference>
<sequence length="374" mass="41553">MGSLPSPPRRPGLARHEHLVYVSFCLRKPTPISNWIECYHPSNNSWSHVSLIPGVPERQVLKGFAMVSLQDSVYIIGGRRCYKEMAHVSDELAELIDVEIEVVSTVMRYDVRTGSWSECAQLGTPRSDFACTVHGNRIYVAGGQSAPSSARGVSSAEVYDPNLDVWAPLPDMGTLRYKCAGVTWNDRIYVVGGFVEKLDSPASPYTIERSSAEVFDPETGRWEMLANMWRLDIPPNQIVSLGGRLFSSGDCLKSWKGQIEAYDPKLQMWTDVRGSHLHRLSCPTTTNTSNNVGNSSRAWASSQQLYLTMAPIESHLYFLAGYRGAEEGEAPRTASMVHVFDMSGNSPTWRSMEPAEEEGEKQLCAHCCVVRLLA</sequence>
<evidence type="ECO:0000313" key="2">
    <source>
        <dbReference type="Proteomes" id="UP001057402"/>
    </source>
</evidence>
<gene>
    <name evidence="1" type="ORF">MLD38_012139</name>
</gene>
<evidence type="ECO:0000313" key="1">
    <source>
        <dbReference type="EMBL" id="KAI4374103.1"/>
    </source>
</evidence>
<reference evidence="2" key="1">
    <citation type="journal article" date="2023" name="Front. Plant Sci.">
        <title>Chromosomal-level genome assembly of Melastoma candidum provides insights into trichome evolution.</title>
        <authorList>
            <person name="Zhong Y."/>
            <person name="Wu W."/>
            <person name="Sun C."/>
            <person name="Zou P."/>
            <person name="Liu Y."/>
            <person name="Dai S."/>
            <person name="Zhou R."/>
        </authorList>
    </citation>
    <scope>NUCLEOTIDE SEQUENCE [LARGE SCALE GENOMIC DNA]</scope>
</reference>
<accession>A0ACB9R9I1</accession>
<organism evidence="1 2">
    <name type="scientific">Melastoma candidum</name>
    <dbReference type="NCBI Taxonomy" id="119954"/>
    <lineage>
        <taxon>Eukaryota</taxon>
        <taxon>Viridiplantae</taxon>
        <taxon>Streptophyta</taxon>
        <taxon>Embryophyta</taxon>
        <taxon>Tracheophyta</taxon>
        <taxon>Spermatophyta</taxon>
        <taxon>Magnoliopsida</taxon>
        <taxon>eudicotyledons</taxon>
        <taxon>Gunneridae</taxon>
        <taxon>Pentapetalae</taxon>
        <taxon>rosids</taxon>
        <taxon>malvids</taxon>
        <taxon>Myrtales</taxon>
        <taxon>Melastomataceae</taxon>
        <taxon>Melastomatoideae</taxon>
        <taxon>Melastomateae</taxon>
        <taxon>Melastoma</taxon>
    </lineage>
</organism>
<proteinExistence type="predicted"/>
<name>A0ACB9R9I1_9MYRT</name>
<protein>
    <submittedName>
        <fullName evidence="1">Uncharacterized protein</fullName>
    </submittedName>
</protein>